<sequence>MLKYFAILKTSKVIVFFDKNNIFFVIVVFVYAGTTSIFVYTGILHGY</sequence>
<keyword evidence="1" id="KW-0472">Membrane</keyword>
<dbReference type="EMBL" id="JAATIZ010000001">
    <property type="protein sequence ID" value="NJB64035.1"/>
    <property type="molecule type" value="Genomic_DNA"/>
</dbReference>
<evidence type="ECO:0000313" key="2">
    <source>
        <dbReference type="EMBL" id="NJB64035.1"/>
    </source>
</evidence>
<gene>
    <name evidence="2" type="ORF">GGR41_000256</name>
</gene>
<feature type="transmembrane region" description="Helical" evidence="1">
    <location>
        <begin position="21"/>
        <end position="43"/>
    </location>
</feature>
<comment type="caution">
    <text evidence="2">The sequence shown here is derived from an EMBL/GenBank/DDBJ whole genome shotgun (WGS) entry which is preliminary data.</text>
</comment>
<proteinExistence type="predicted"/>
<evidence type="ECO:0000313" key="3">
    <source>
        <dbReference type="Proteomes" id="UP000783934"/>
    </source>
</evidence>
<keyword evidence="3" id="KW-1185">Reference proteome</keyword>
<protein>
    <submittedName>
        <fullName evidence="2">Uncharacterized protein</fullName>
    </submittedName>
</protein>
<dbReference type="Proteomes" id="UP000783934">
    <property type="component" value="Unassembled WGS sequence"/>
</dbReference>
<organism evidence="2 3">
    <name type="scientific">Paenalcaligenes hominis</name>
    <dbReference type="NCBI Taxonomy" id="643674"/>
    <lineage>
        <taxon>Bacteria</taxon>
        <taxon>Pseudomonadati</taxon>
        <taxon>Pseudomonadota</taxon>
        <taxon>Betaproteobacteria</taxon>
        <taxon>Burkholderiales</taxon>
        <taxon>Alcaligenaceae</taxon>
        <taxon>Paenalcaligenes</taxon>
    </lineage>
</organism>
<name>A0ABX0WPA8_9BURK</name>
<keyword evidence="1" id="KW-1133">Transmembrane helix</keyword>
<evidence type="ECO:0000256" key="1">
    <source>
        <dbReference type="SAM" id="Phobius"/>
    </source>
</evidence>
<reference evidence="2 3" key="1">
    <citation type="submission" date="2020-03" db="EMBL/GenBank/DDBJ databases">
        <title>Genomic Encyclopedia of Type Strains, Phase IV (KMG-IV): sequencing the most valuable type-strain genomes for metagenomic binning, comparative biology and taxonomic classification.</title>
        <authorList>
            <person name="Goeker M."/>
        </authorList>
    </citation>
    <scope>NUCLEOTIDE SEQUENCE [LARGE SCALE GENOMIC DNA]</scope>
    <source>
        <strain evidence="2 3">DSM 26613</strain>
    </source>
</reference>
<accession>A0ABX0WPA8</accession>
<keyword evidence="1" id="KW-0812">Transmembrane</keyword>